<organism evidence="1 2">
    <name type="scientific">Pseudomonas aeruginosa</name>
    <dbReference type="NCBI Taxonomy" id="287"/>
    <lineage>
        <taxon>Bacteria</taxon>
        <taxon>Pseudomonadati</taxon>
        <taxon>Pseudomonadota</taxon>
        <taxon>Gammaproteobacteria</taxon>
        <taxon>Pseudomonadales</taxon>
        <taxon>Pseudomonadaceae</taxon>
        <taxon>Pseudomonas</taxon>
    </lineage>
</organism>
<evidence type="ECO:0000313" key="1">
    <source>
        <dbReference type="EMBL" id="OTI63133.1"/>
    </source>
</evidence>
<gene>
    <name evidence="1" type="ORF">CAZ10_09870</name>
</gene>
<protein>
    <submittedName>
        <fullName evidence="1">Uncharacterized protein</fullName>
    </submittedName>
</protein>
<dbReference type="RefSeq" id="WP_065327555.1">
    <property type="nucleotide sequence ID" value="NZ_NFFZ01000004.1"/>
</dbReference>
<dbReference type="Proteomes" id="UP000194857">
    <property type="component" value="Unassembled WGS sequence"/>
</dbReference>
<reference evidence="1 2" key="1">
    <citation type="submission" date="2017-05" db="EMBL/GenBank/DDBJ databases">
        <authorList>
            <person name="Song R."/>
            <person name="Chenine A.L."/>
            <person name="Ruprecht R.M."/>
        </authorList>
    </citation>
    <scope>NUCLEOTIDE SEQUENCE [LARGE SCALE GENOMIC DNA]</scope>
    <source>
        <strain evidence="1 2">S567_C10_BS</strain>
    </source>
</reference>
<sequence>MTAIPHPLDPRIGVLMRNGAPVFYAFHQGNGADPIEGTLQEVEAALGLPPRLPLPLLVDDNENPQAPAKPLGKLGRIRRYAVTVTPSVTLYSGSLTFGETVEHVDALNRRDAEKQVRQQLREANGRYGPKYNVVARLADN</sequence>
<dbReference type="EMBL" id="NFFZ01000004">
    <property type="protein sequence ID" value="OTI63133.1"/>
    <property type="molecule type" value="Genomic_DNA"/>
</dbReference>
<comment type="caution">
    <text evidence="1">The sequence shown here is derived from an EMBL/GenBank/DDBJ whole genome shotgun (WGS) entry which is preliminary data.</text>
</comment>
<dbReference type="AlphaFoldDB" id="A0A241XRK7"/>
<name>A0A241XRK7_PSEAI</name>
<evidence type="ECO:0000313" key="2">
    <source>
        <dbReference type="Proteomes" id="UP000194857"/>
    </source>
</evidence>
<accession>A0A241XRK7</accession>
<proteinExistence type="predicted"/>